<dbReference type="RefSeq" id="WP_425346773.1">
    <property type="nucleotide sequence ID" value="NZ_JBGUBD010000012.1"/>
</dbReference>
<protein>
    <submittedName>
        <fullName evidence="1">Uncharacterized protein</fullName>
    </submittedName>
</protein>
<name>A0ABV4U8B3_9BACT</name>
<evidence type="ECO:0000313" key="1">
    <source>
        <dbReference type="EMBL" id="MFA9479850.1"/>
    </source>
</evidence>
<comment type="caution">
    <text evidence="1">The sequence shown here is derived from an EMBL/GenBank/DDBJ whole genome shotgun (WGS) entry which is preliminary data.</text>
</comment>
<dbReference type="Proteomes" id="UP001575105">
    <property type="component" value="Unassembled WGS sequence"/>
</dbReference>
<gene>
    <name evidence="1" type="ORF">ACERK3_16325</name>
</gene>
<keyword evidence="2" id="KW-1185">Reference proteome</keyword>
<reference evidence="1 2" key="1">
    <citation type="submission" date="2024-08" db="EMBL/GenBank/DDBJ databases">
        <title>Whole-genome sequencing of halo(alkali)philic microorganisms from hypersaline lakes.</title>
        <authorList>
            <person name="Sorokin D.Y."/>
            <person name="Merkel A.Y."/>
            <person name="Messina E."/>
            <person name="Yakimov M."/>
        </authorList>
    </citation>
    <scope>NUCLEOTIDE SEQUENCE [LARGE SCALE GENOMIC DNA]</scope>
    <source>
        <strain evidence="1 2">AB-hyl4</strain>
    </source>
</reference>
<dbReference type="EMBL" id="JBGUBD010000012">
    <property type="protein sequence ID" value="MFA9479850.1"/>
    <property type="molecule type" value="Genomic_DNA"/>
</dbReference>
<accession>A0ABV4U8B3</accession>
<evidence type="ECO:0000313" key="2">
    <source>
        <dbReference type="Proteomes" id="UP001575105"/>
    </source>
</evidence>
<sequence length="181" mass="19477">MGMDRCATSGAAIVTSDRLDKIKPGRLACLLDLDVITEGGWLEADLAGILQHQLHAKLVVDDLKNTGHVEQSMATMEQNAPQSFAALLDHPTPPVAMLQLFKRFAKTSLNGNAGPLPAKVAAVLYYLSIALALLRHNQRISDLADAQLDEGLKWVIAQPWVTKEIKSVAMKGSDLVGGRDG</sequence>
<proteinExistence type="predicted"/>
<organism evidence="1 2">
    <name type="scientific">Natronomicrosphaera hydrolytica</name>
    <dbReference type="NCBI Taxonomy" id="3242702"/>
    <lineage>
        <taxon>Bacteria</taxon>
        <taxon>Pseudomonadati</taxon>
        <taxon>Planctomycetota</taxon>
        <taxon>Phycisphaerae</taxon>
        <taxon>Phycisphaerales</taxon>
        <taxon>Phycisphaeraceae</taxon>
        <taxon>Natronomicrosphaera</taxon>
    </lineage>
</organism>